<dbReference type="STRING" id="1423792.FD09_GL000330"/>
<keyword evidence="3" id="KW-1185">Reference proteome</keyword>
<dbReference type="RefSeq" id="WP_057817577.1">
    <property type="nucleotide sequence ID" value="NZ_AZEC01000001.1"/>
</dbReference>
<feature type="transmembrane region" description="Helical" evidence="1">
    <location>
        <begin position="53"/>
        <end position="83"/>
    </location>
</feature>
<evidence type="ECO:0000313" key="2">
    <source>
        <dbReference type="EMBL" id="KRL14674.1"/>
    </source>
</evidence>
<name>A0A0R1NAB3_9LACO</name>
<protein>
    <submittedName>
        <fullName evidence="2">Uncharacterized protein</fullName>
    </submittedName>
</protein>
<feature type="transmembrane region" description="Helical" evidence="1">
    <location>
        <begin position="12"/>
        <end position="33"/>
    </location>
</feature>
<keyword evidence="1" id="KW-0472">Membrane</keyword>
<dbReference type="AlphaFoldDB" id="A0A0R1NAB3"/>
<organism evidence="2 3">
    <name type="scientific">Schleiferilactobacillus perolens DSM 12744</name>
    <dbReference type="NCBI Taxonomy" id="1423792"/>
    <lineage>
        <taxon>Bacteria</taxon>
        <taxon>Bacillati</taxon>
        <taxon>Bacillota</taxon>
        <taxon>Bacilli</taxon>
        <taxon>Lactobacillales</taxon>
        <taxon>Lactobacillaceae</taxon>
        <taxon>Schleiferilactobacillus</taxon>
    </lineage>
</organism>
<sequence length="92" mass="10355">MNQAISNSPLSKISTGALALLLILTIVAIYVLAYHFRNDYDPKRLIKSYAVFFLPLLGVGLLLHIQVILIVGIYLAGIFVLVFRSNHYFYGR</sequence>
<evidence type="ECO:0000313" key="3">
    <source>
        <dbReference type="Proteomes" id="UP000051330"/>
    </source>
</evidence>
<comment type="caution">
    <text evidence="2">The sequence shown here is derived from an EMBL/GenBank/DDBJ whole genome shotgun (WGS) entry which is preliminary data.</text>
</comment>
<reference evidence="2 3" key="1">
    <citation type="journal article" date="2015" name="Genome Announc.">
        <title>Expanding the biotechnology potential of lactobacilli through comparative genomics of 213 strains and associated genera.</title>
        <authorList>
            <person name="Sun Z."/>
            <person name="Harris H.M."/>
            <person name="McCann A."/>
            <person name="Guo C."/>
            <person name="Argimon S."/>
            <person name="Zhang W."/>
            <person name="Yang X."/>
            <person name="Jeffery I.B."/>
            <person name="Cooney J.C."/>
            <person name="Kagawa T.F."/>
            <person name="Liu W."/>
            <person name="Song Y."/>
            <person name="Salvetti E."/>
            <person name="Wrobel A."/>
            <person name="Rasinkangas P."/>
            <person name="Parkhill J."/>
            <person name="Rea M.C."/>
            <person name="O'Sullivan O."/>
            <person name="Ritari J."/>
            <person name="Douillard F.P."/>
            <person name="Paul Ross R."/>
            <person name="Yang R."/>
            <person name="Briner A.E."/>
            <person name="Felis G.E."/>
            <person name="de Vos W.M."/>
            <person name="Barrangou R."/>
            <person name="Klaenhammer T.R."/>
            <person name="Caufield P.W."/>
            <person name="Cui Y."/>
            <person name="Zhang H."/>
            <person name="O'Toole P.W."/>
        </authorList>
    </citation>
    <scope>NUCLEOTIDE SEQUENCE [LARGE SCALE GENOMIC DNA]</scope>
    <source>
        <strain evidence="2 3">DSM 12744</strain>
    </source>
</reference>
<dbReference type="Proteomes" id="UP000051330">
    <property type="component" value="Unassembled WGS sequence"/>
</dbReference>
<accession>A0A0R1NAB3</accession>
<gene>
    <name evidence="2" type="ORF">FD09_GL000330</name>
</gene>
<keyword evidence="1" id="KW-0812">Transmembrane</keyword>
<evidence type="ECO:0000256" key="1">
    <source>
        <dbReference type="SAM" id="Phobius"/>
    </source>
</evidence>
<proteinExistence type="predicted"/>
<keyword evidence="1" id="KW-1133">Transmembrane helix</keyword>
<dbReference type="PATRIC" id="fig|1423792.3.peg.332"/>
<dbReference type="EMBL" id="AZEC01000001">
    <property type="protein sequence ID" value="KRL14674.1"/>
    <property type="molecule type" value="Genomic_DNA"/>
</dbReference>